<dbReference type="AlphaFoldDB" id="A0A118JTZ4"/>
<evidence type="ECO:0000256" key="3">
    <source>
        <dbReference type="ARBA" id="ARBA00023315"/>
    </source>
</evidence>
<dbReference type="Proteomes" id="UP000243975">
    <property type="component" value="Unassembled WGS sequence"/>
</dbReference>
<evidence type="ECO:0000313" key="5">
    <source>
        <dbReference type="Proteomes" id="UP000243975"/>
    </source>
</evidence>
<protein>
    <submittedName>
        <fullName evidence="4">Chloramphenicol acetyltransferase-like domain-containing protein</fullName>
    </submittedName>
</protein>
<dbReference type="GO" id="GO:0016746">
    <property type="term" value="F:acyltransferase activity"/>
    <property type="evidence" value="ECO:0007669"/>
    <property type="project" value="UniProtKB-KW"/>
</dbReference>
<dbReference type="Gramene" id="KVH90235">
    <property type="protein sequence ID" value="KVH90235"/>
    <property type="gene ID" value="Ccrd_007825"/>
</dbReference>
<comment type="similarity">
    <text evidence="1">Belongs to the plant acyltransferase family.</text>
</comment>
<gene>
    <name evidence="4" type="ORF">Ccrd_007825</name>
</gene>
<evidence type="ECO:0000256" key="2">
    <source>
        <dbReference type="ARBA" id="ARBA00022679"/>
    </source>
</evidence>
<keyword evidence="2" id="KW-0808">Transferase</keyword>
<keyword evidence="3" id="KW-0012">Acyltransferase</keyword>
<comment type="caution">
    <text evidence="4">The sequence shown here is derived from an EMBL/GenBank/DDBJ whole genome shotgun (WGS) entry which is preliminary data.</text>
</comment>
<keyword evidence="5" id="KW-1185">Reference proteome</keyword>
<dbReference type="PANTHER" id="PTHR31623">
    <property type="entry name" value="F21J9.9"/>
    <property type="match status" value="1"/>
</dbReference>
<dbReference type="InterPro" id="IPR023213">
    <property type="entry name" value="CAT-like_dom_sf"/>
</dbReference>
<dbReference type="PANTHER" id="PTHR31623:SF118">
    <property type="entry name" value="BAHD ACYLTRANSFERASE"/>
    <property type="match status" value="1"/>
</dbReference>
<dbReference type="Pfam" id="PF02458">
    <property type="entry name" value="Transferase"/>
    <property type="match status" value="1"/>
</dbReference>
<reference evidence="4 5" key="1">
    <citation type="journal article" date="2016" name="Sci. Rep.">
        <title>The genome sequence of the outbreeding globe artichoke constructed de novo incorporating a phase-aware low-pass sequencing strategy of F1 progeny.</title>
        <authorList>
            <person name="Scaglione D."/>
            <person name="Reyes-Chin-Wo S."/>
            <person name="Acquadro A."/>
            <person name="Froenicke L."/>
            <person name="Portis E."/>
            <person name="Beitel C."/>
            <person name="Tirone M."/>
            <person name="Mauro R."/>
            <person name="Lo Monaco A."/>
            <person name="Mauromicale G."/>
            <person name="Faccioli P."/>
            <person name="Cattivelli L."/>
            <person name="Rieseberg L."/>
            <person name="Michelmore R."/>
            <person name="Lanteri S."/>
        </authorList>
    </citation>
    <scope>NUCLEOTIDE SEQUENCE [LARGE SCALE GENOMIC DNA]</scope>
    <source>
        <strain evidence="4">2C</strain>
    </source>
</reference>
<accession>A0A118JTZ4</accession>
<sequence>MRNSFNEPLPDTTIGNIYQMLDFPTSNESEMTPNAIIGELRRRKTEVRGIRDIESMMGMIAETYSESGMMERFPAYGIDFGWGTPVKVTVAGTQKNVTIFMASPNEDGVEALVSLERRDMDIFQNDPTLLAFC</sequence>
<evidence type="ECO:0000256" key="1">
    <source>
        <dbReference type="ARBA" id="ARBA00009861"/>
    </source>
</evidence>
<dbReference type="Gene3D" id="3.30.559.10">
    <property type="entry name" value="Chloramphenicol acetyltransferase-like domain"/>
    <property type="match status" value="1"/>
</dbReference>
<dbReference type="EMBL" id="LEKV01005114">
    <property type="protein sequence ID" value="KVH90235.1"/>
    <property type="molecule type" value="Genomic_DNA"/>
</dbReference>
<organism evidence="4 5">
    <name type="scientific">Cynara cardunculus var. scolymus</name>
    <name type="common">Globe artichoke</name>
    <name type="synonym">Cynara scolymus</name>
    <dbReference type="NCBI Taxonomy" id="59895"/>
    <lineage>
        <taxon>Eukaryota</taxon>
        <taxon>Viridiplantae</taxon>
        <taxon>Streptophyta</taxon>
        <taxon>Embryophyta</taxon>
        <taxon>Tracheophyta</taxon>
        <taxon>Spermatophyta</taxon>
        <taxon>Magnoliopsida</taxon>
        <taxon>eudicotyledons</taxon>
        <taxon>Gunneridae</taxon>
        <taxon>Pentapetalae</taxon>
        <taxon>asterids</taxon>
        <taxon>campanulids</taxon>
        <taxon>Asterales</taxon>
        <taxon>Asteraceae</taxon>
        <taxon>Carduoideae</taxon>
        <taxon>Cardueae</taxon>
        <taxon>Carduinae</taxon>
        <taxon>Cynara</taxon>
    </lineage>
</organism>
<evidence type="ECO:0000313" key="4">
    <source>
        <dbReference type="EMBL" id="KVH90235.1"/>
    </source>
</evidence>
<proteinExistence type="inferred from homology"/>
<name>A0A118JTZ4_CYNCS</name>